<reference evidence="4" key="1">
    <citation type="submission" date="2016-10" db="EMBL/GenBank/DDBJ databases">
        <authorList>
            <person name="Varghese N."/>
            <person name="Submissions S."/>
        </authorList>
    </citation>
    <scope>NUCLEOTIDE SEQUENCE [LARGE SCALE GENOMIC DNA]</scope>
    <source>
        <strain evidence="4">CGMCC 4.7038</strain>
    </source>
</reference>
<organism evidence="3 4">
    <name type="scientific">Micromonospora phaseoli</name>
    <dbReference type="NCBI Taxonomy" id="1144548"/>
    <lineage>
        <taxon>Bacteria</taxon>
        <taxon>Bacillati</taxon>
        <taxon>Actinomycetota</taxon>
        <taxon>Actinomycetes</taxon>
        <taxon>Micromonosporales</taxon>
        <taxon>Micromonosporaceae</taxon>
        <taxon>Micromonospora</taxon>
    </lineage>
</organism>
<dbReference type="SUPFAM" id="SSF53474">
    <property type="entry name" value="alpha/beta-Hydrolases"/>
    <property type="match status" value="1"/>
</dbReference>
<evidence type="ECO:0008006" key="5">
    <source>
        <dbReference type="Google" id="ProtNLM"/>
    </source>
</evidence>
<keyword evidence="4" id="KW-1185">Reference proteome</keyword>
<keyword evidence="2" id="KW-0472">Membrane</keyword>
<feature type="transmembrane region" description="Helical" evidence="2">
    <location>
        <begin position="359"/>
        <end position="378"/>
    </location>
</feature>
<evidence type="ECO:0000256" key="1">
    <source>
        <dbReference type="SAM" id="MobiDB-lite"/>
    </source>
</evidence>
<keyword evidence="2" id="KW-1133">Transmembrane helix</keyword>
<gene>
    <name evidence="3" type="ORF">SAMN05443287_102519</name>
</gene>
<dbReference type="EMBL" id="FNYV01000002">
    <property type="protein sequence ID" value="SEI99089.1"/>
    <property type="molecule type" value="Genomic_DNA"/>
</dbReference>
<evidence type="ECO:0000256" key="2">
    <source>
        <dbReference type="SAM" id="Phobius"/>
    </source>
</evidence>
<evidence type="ECO:0000313" key="4">
    <source>
        <dbReference type="Proteomes" id="UP000198707"/>
    </source>
</evidence>
<feature type="transmembrane region" description="Helical" evidence="2">
    <location>
        <begin position="165"/>
        <end position="185"/>
    </location>
</feature>
<proteinExistence type="predicted"/>
<dbReference type="InterPro" id="IPR029058">
    <property type="entry name" value="AB_hydrolase_fold"/>
</dbReference>
<dbReference type="RefSeq" id="WP_092376897.1">
    <property type="nucleotide sequence ID" value="NZ_BOPI01000022.1"/>
</dbReference>
<protein>
    <recommendedName>
        <fullName evidence="5">Integral membrane protein</fullName>
    </recommendedName>
</protein>
<dbReference type="STRING" id="1144548.SAMN05443287_102519"/>
<feature type="region of interest" description="Disordered" evidence="1">
    <location>
        <begin position="676"/>
        <end position="724"/>
    </location>
</feature>
<dbReference type="OrthoDB" id="4320047at2"/>
<feature type="transmembrane region" description="Helical" evidence="2">
    <location>
        <begin position="326"/>
        <end position="347"/>
    </location>
</feature>
<evidence type="ECO:0000313" key="3">
    <source>
        <dbReference type="EMBL" id="SEI99089.1"/>
    </source>
</evidence>
<feature type="transmembrane region" description="Helical" evidence="2">
    <location>
        <begin position="121"/>
        <end position="144"/>
    </location>
</feature>
<feature type="transmembrane region" description="Helical" evidence="2">
    <location>
        <begin position="408"/>
        <end position="430"/>
    </location>
</feature>
<feature type="transmembrane region" description="Helical" evidence="2">
    <location>
        <begin position="253"/>
        <end position="275"/>
    </location>
</feature>
<sequence length="748" mass="79487">MSAGSSEASGPAMPGDVVELRVHGVSAPGVGQVLDPPLVQVAGDRSAGFYRPRPSCCDDGRAGGVTLEAYRWSDLPSGTVVRTLSLVFLLPFMLLNVAVWMRPGNPASDALVRSLCRVLGLTLTALYVLAAVGVALDLVAWQCMSSSACLSGRTWLSWLGGRPTGLRLAVLALVPAAAIGLIWWASTRPGRSFQAFRPPEEQGSGHPLSDVGRWDAEPLMGRLRSVHVAAAFATLDGSLLAAQAAQGAATTTVVLAVATGAVLATCVTLLCTPALIERAPADRRLDGAARTLRTIAIGLTVVVLTNVLAMPTGWREGDGLPGYGSTLTWLFVAHAGLLAALAAVLLWRRGRRPDPPLHGLGALAAATAGAGLAVAFSAEVVRRVADLLDRDVPAAADAIPHPPPAYTWAIYGFFRAVLITLVIAGLTTLLSRRSRSRAAAAIVERDFPDPPSEAAPRLRQVRQAIVRARFSDRLLPLAVLYASLGGLGALTTAIDLLGVDPGDVIQRYARVPAGLVEFGIGLGSYVISATVLGLVIGGIFAYRSLWFRRHVGVLWDLATFWPRAAHPFAPPCYAERAVPELARRITYLVEGGSAVLVAGYSQGSVLLAATVLQLPPHVSGRVALLTYNSPLRRFYARLFPAYVDDDMLHEVGSRVGWRWLNLWRDTDPIGGWIFSPHQPDAPPATGPTAGVDRRLRDPSGLVAPPGDSVPPPIKGHWPCESDRSYTEATQDLIERLREPTKDRGIIRG</sequence>
<feature type="transmembrane region" description="Helical" evidence="2">
    <location>
        <begin position="474"/>
        <end position="498"/>
    </location>
</feature>
<dbReference type="Proteomes" id="UP000198707">
    <property type="component" value="Unassembled WGS sequence"/>
</dbReference>
<feature type="transmembrane region" description="Helical" evidence="2">
    <location>
        <begin position="80"/>
        <end position="101"/>
    </location>
</feature>
<dbReference type="AlphaFoldDB" id="A0A1H6V3A4"/>
<keyword evidence="2" id="KW-0812">Transmembrane</keyword>
<feature type="transmembrane region" description="Helical" evidence="2">
    <location>
        <begin position="518"/>
        <end position="542"/>
    </location>
</feature>
<name>A0A1H6V3A4_9ACTN</name>
<accession>A0A1H6V3A4</accession>
<feature type="transmembrane region" description="Helical" evidence="2">
    <location>
        <begin position="295"/>
        <end position="314"/>
    </location>
</feature>